<name>A0ABY5KT38_9CELL</name>
<dbReference type="RefSeq" id="WP_227575218.1">
    <property type="nucleotide sequence ID" value="NZ_CP101987.1"/>
</dbReference>
<evidence type="ECO:0000313" key="1">
    <source>
        <dbReference type="EMBL" id="UUI71498.1"/>
    </source>
</evidence>
<organism evidence="1 2">
    <name type="scientific">Cellulomonas xiejunii</name>
    <dbReference type="NCBI Taxonomy" id="2968083"/>
    <lineage>
        <taxon>Bacteria</taxon>
        <taxon>Bacillati</taxon>
        <taxon>Actinomycetota</taxon>
        <taxon>Actinomycetes</taxon>
        <taxon>Micrococcales</taxon>
        <taxon>Cellulomonadaceae</taxon>
        <taxon>Cellulomonas</taxon>
    </lineage>
</organism>
<proteinExistence type="predicted"/>
<sequence>MDLGVLERSPEAGDVEAVDGLVAGYLARAERFATRAVSVRAAGDGLVGASVGEWASALGERSVRLASGWDDAADGCRQVAEVLAGYGAALRGLERRVMAARDEVETARVRAVAARERYAVAALAGGVGAVPWSWTDVPAFAPVPEAADELRVWRAAVGDAAAGLRAFVACCDEREDLDRQTAARLVGVEVMGAYAPGTGVDAVVDVPLVQALAASSAGTVTAEQRAFLARWFAETVDAVVDDPQDSAAVGSLTGFVEAWSGDAGVMSAVFLALGGARTVRLLTALGYSRVHEADQRNAAVVASAAAIRSGLATGSSAWTPAMAQAFAAGMVSLATTSSDVRSVIGYLFADSSGARMSESFTVAMADQLDAVERGRGEAWRDGPSSVGQGLTDPGAITLGLAVHDPAAHVLATLGAYPQAARDWLTGGTVDWSLDRPRFDRDRIEYWFGQRDWSTVASDGFAGLGALWAGIQSAEAPLLAQQAAAINTLVFEQLQVNAALLRTENISEAGSLRLAQAIEAQLPGLIEVGVIRGPESPAVAWERVATPFAAGGVVTATVTRHELVRVLAAATSQTAGYAHTRDALLAYEAAALNAATEGTASPSLVMKRLAAVWGVADGAINGAMQAEHQRASDQVRSAVGLAGVPVDAALALVPHPIVALGLDAAVGHIEETAIKLLTPDELPPVFVRMPDAEPIQQYFARASHTFRSADLWDGPALREDSAVQSTSLTDGAVFKQTYDDVSGAMRLAITESAANDAKEVGA</sequence>
<reference evidence="1 2" key="1">
    <citation type="submission" date="2022-07" db="EMBL/GenBank/DDBJ databases">
        <title>Novel species in genus cellulomonas.</title>
        <authorList>
            <person name="Ye L."/>
        </authorList>
    </citation>
    <scope>NUCLEOTIDE SEQUENCE [LARGE SCALE GENOMIC DNA]</scope>
    <source>
        <strain evidence="2">zg-B89</strain>
    </source>
</reference>
<evidence type="ECO:0000313" key="2">
    <source>
        <dbReference type="Proteomes" id="UP001316384"/>
    </source>
</evidence>
<evidence type="ECO:0008006" key="3">
    <source>
        <dbReference type="Google" id="ProtNLM"/>
    </source>
</evidence>
<protein>
    <recommendedName>
        <fullName evidence="3">WXG100 family type VII secretion target</fullName>
    </recommendedName>
</protein>
<accession>A0ABY5KT38</accession>
<keyword evidence="2" id="KW-1185">Reference proteome</keyword>
<dbReference type="Proteomes" id="UP001316384">
    <property type="component" value="Chromosome"/>
</dbReference>
<dbReference type="EMBL" id="CP101987">
    <property type="protein sequence ID" value="UUI71498.1"/>
    <property type="molecule type" value="Genomic_DNA"/>
</dbReference>
<gene>
    <name evidence="1" type="ORF">NP048_17160</name>
</gene>